<dbReference type="Pfam" id="PF25106">
    <property type="entry name" value="VWA_4"/>
    <property type="match status" value="1"/>
</dbReference>
<evidence type="ECO:0000256" key="6">
    <source>
        <dbReference type="ARBA" id="ARBA00022729"/>
    </source>
</evidence>
<accession>A0A8J4UUK9</accession>
<feature type="domain" description="Alpha-type protein kinase" evidence="10">
    <location>
        <begin position="362"/>
        <end position="572"/>
    </location>
</feature>
<dbReference type="Pfam" id="PF02816">
    <property type="entry name" value="Alpha_kinase"/>
    <property type="match status" value="1"/>
</dbReference>
<evidence type="ECO:0000259" key="10">
    <source>
        <dbReference type="PROSITE" id="PS51158"/>
    </source>
</evidence>
<gene>
    <name evidence="11" type="ORF">CYY_003106</name>
</gene>
<evidence type="ECO:0000256" key="7">
    <source>
        <dbReference type="ARBA" id="ARBA00022777"/>
    </source>
</evidence>
<dbReference type="InterPro" id="IPR004166">
    <property type="entry name" value="a-kinase_dom"/>
</dbReference>
<feature type="compositionally biased region" description="Low complexity" evidence="8">
    <location>
        <begin position="28"/>
        <end position="45"/>
    </location>
</feature>
<evidence type="ECO:0000256" key="8">
    <source>
        <dbReference type="SAM" id="MobiDB-lite"/>
    </source>
</evidence>
<dbReference type="EMBL" id="AJWJ01000093">
    <property type="protein sequence ID" value="KAF2075601.1"/>
    <property type="molecule type" value="Genomic_DNA"/>
</dbReference>
<feature type="compositionally biased region" description="Acidic residues" evidence="8">
    <location>
        <begin position="610"/>
        <end position="627"/>
    </location>
</feature>
<comment type="similarity">
    <text evidence="2">Belongs to the protein kinase superfamily. Alpha-type protein kinase family. ALPK subfamily.</text>
</comment>
<evidence type="ECO:0000256" key="5">
    <source>
        <dbReference type="ARBA" id="ARBA00022679"/>
    </source>
</evidence>
<feature type="region of interest" description="Disordered" evidence="8">
    <location>
        <begin position="1"/>
        <end position="58"/>
    </location>
</feature>
<dbReference type="Gene3D" id="3.40.50.410">
    <property type="entry name" value="von Willebrand factor, type A domain"/>
    <property type="match status" value="1"/>
</dbReference>
<dbReference type="PANTHER" id="PTHR47763:SF4">
    <property type="entry name" value="ALPHA-PROTEIN KINASE VWKA"/>
    <property type="match status" value="1"/>
</dbReference>
<dbReference type="GO" id="GO:0005524">
    <property type="term" value="F:ATP binding"/>
    <property type="evidence" value="ECO:0007669"/>
    <property type="project" value="InterPro"/>
</dbReference>
<feature type="compositionally biased region" description="Basic and acidic residues" evidence="8">
    <location>
        <begin position="67"/>
        <end position="83"/>
    </location>
</feature>
<reference evidence="11" key="1">
    <citation type="submission" date="2020-01" db="EMBL/GenBank/DDBJ databases">
        <title>Development of genomics and gene disruption for Polysphondylium violaceum indicates a role for the polyketide synthase stlB in stalk morphogenesis.</title>
        <authorList>
            <person name="Narita B."/>
            <person name="Kawabe Y."/>
            <person name="Kin K."/>
            <person name="Saito T."/>
            <person name="Gibbs R."/>
            <person name="Kuspa A."/>
            <person name="Muzny D."/>
            <person name="Queller D."/>
            <person name="Richards S."/>
            <person name="Strassman J."/>
            <person name="Sucgang R."/>
            <person name="Worley K."/>
            <person name="Schaap P."/>
        </authorList>
    </citation>
    <scope>NUCLEOTIDE SEQUENCE</scope>
    <source>
        <strain evidence="11">QSvi11</strain>
    </source>
</reference>
<feature type="compositionally biased region" description="Basic and acidic residues" evidence="8">
    <location>
        <begin position="13"/>
        <end position="27"/>
    </location>
</feature>
<dbReference type="PROSITE" id="PS51158">
    <property type="entry name" value="ALPHA_KINASE"/>
    <property type="match status" value="1"/>
</dbReference>
<dbReference type="AlphaFoldDB" id="A0A8J4UUK9"/>
<dbReference type="InterPro" id="IPR002035">
    <property type="entry name" value="VWF_A"/>
</dbReference>
<evidence type="ECO:0000313" key="12">
    <source>
        <dbReference type="Proteomes" id="UP000695562"/>
    </source>
</evidence>
<dbReference type="Gene3D" id="3.20.200.10">
    <property type="entry name" value="MHCK/EF2 kinase"/>
    <property type="match status" value="1"/>
</dbReference>
<keyword evidence="5" id="KW-0808">Transferase</keyword>
<dbReference type="Proteomes" id="UP000695562">
    <property type="component" value="Unassembled WGS sequence"/>
</dbReference>
<dbReference type="PROSITE" id="PS50234">
    <property type="entry name" value="VWFA"/>
    <property type="match status" value="1"/>
</dbReference>
<dbReference type="OrthoDB" id="14962at2759"/>
<evidence type="ECO:0000256" key="3">
    <source>
        <dbReference type="ARBA" id="ARBA00022525"/>
    </source>
</evidence>
<keyword evidence="3" id="KW-0964">Secreted</keyword>
<evidence type="ECO:0000313" key="11">
    <source>
        <dbReference type="EMBL" id="KAF2075601.1"/>
    </source>
</evidence>
<dbReference type="SUPFAM" id="SSF53300">
    <property type="entry name" value="vWA-like"/>
    <property type="match status" value="1"/>
</dbReference>
<dbReference type="InterPro" id="IPR011009">
    <property type="entry name" value="Kinase-like_dom_sf"/>
</dbReference>
<dbReference type="InterPro" id="IPR056861">
    <property type="entry name" value="HMCN1-like_VWA"/>
</dbReference>
<dbReference type="InterPro" id="IPR052969">
    <property type="entry name" value="Thr-specific_kinase-like"/>
</dbReference>
<feature type="domain" description="VWFA" evidence="9">
    <location>
        <begin position="105"/>
        <end position="305"/>
    </location>
</feature>
<evidence type="ECO:0008006" key="13">
    <source>
        <dbReference type="Google" id="ProtNLM"/>
    </source>
</evidence>
<evidence type="ECO:0000256" key="2">
    <source>
        <dbReference type="ARBA" id="ARBA00008651"/>
    </source>
</evidence>
<dbReference type="InterPro" id="IPR036465">
    <property type="entry name" value="vWFA_dom_sf"/>
</dbReference>
<comment type="caution">
    <text evidence="11">The sequence shown here is derived from an EMBL/GenBank/DDBJ whole genome shotgun (WGS) entry which is preliminary data.</text>
</comment>
<keyword evidence="4" id="KW-0723">Serine/threonine-protein kinase</keyword>
<feature type="region of interest" description="Disordered" evidence="8">
    <location>
        <begin position="605"/>
        <end position="627"/>
    </location>
</feature>
<protein>
    <recommendedName>
        <fullName evidence="13">Protein serine/threonine kinase</fullName>
    </recommendedName>
</protein>
<keyword evidence="6" id="KW-0732">Signal</keyword>
<dbReference type="CDD" id="cd16970">
    <property type="entry name" value="Alpha_kinase_VwkA_like"/>
    <property type="match status" value="1"/>
</dbReference>
<comment type="subcellular location">
    <subcellularLocation>
        <location evidence="1">Secreted</location>
    </subcellularLocation>
</comment>
<name>A0A8J4UUK9_9MYCE</name>
<dbReference type="FunFam" id="3.40.50.410:FF:000135">
    <property type="entry name" value="Alpha-protein kinase vwkA"/>
    <property type="match status" value="1"/>
</dbReference>
<dbReference type="Gene3D" id="3.30.200.20">
    <property type="entry name" value="Phosphorylase Kinase, domain 1"/>
    <property type="match status" value="1"/>
</dbReference>
<evidence type="ECO:0000259" key="9">
    <source>
        <dbReference type="PROSITE" id="PS50234"/>
    </source>
</evidence>
<dbReference type="SUPFAM" id="SSF56112">
    <property type="entry name" value="Protein kinase-like (PK-like)"/>
    <property type="match status" value="1"/>
</dbReference>
<evidence type="ECO:0000256" key="1">
    <source>
        <dbReference type="ARBA" id="ARBA00004613"/>
    </source>
</evidence>
<keyword evidence="12" id="KW-1185">Reference proteome</keyword>
<feature type="region of interest" description="Disordered" evidence="8">
    <location>
        <begin position="64"/>
        <end position="83"/>
    </location>
</feature>
<keyword evidence="7" id="KW-0418">Kinase</keyword>
<dbReference type="GO" id="GO:0004674">
    <property type="term" value="F:protein serine/threonine kinase activity"/>
    <property type="evidence" value="ECO:0007669"/>
    <property type="project" value="UniProtKB-KW"/>
</dbReference>
<evidence type="ECO:0000256" key="4">
    <source>
        <dbReference type="ARBA" id="ARBA00022527"/>
    </source>
</evidence>
<sequence>MESKYVLSASSLKSDKKVNVSDMDSKSKTTTSSPSSVKYSLSRPSTSTAPYGDMSDESAMRMVYGSTKREESSKSSSIAREEKTKKKMEEIKLTFKAIRASECVDLLFLIDCTGSMGSYINQVKNDITKLQENLKVKHSNLDMMFGFIRYTDFDMGSKNHSVFQFSRSTGEFVNFVSKITAMGGGDGPEDVFGGMNLMKSMNWRPESTRVVIHIADAPCHGSEYHSMTDSHSAGDPNGIKLVDLMNSINALNLNYYFGHIKISDTGKMIDIFDRSLKLVSKNQKSISSFDSRDTSTLNEKIFNSVSESISITKSILTAKFTGTVAATAKRDFTIDTKEPNWAHIPGIVMLQKTFHLPSDLKTCLEPSYEMKLNEITSTIKMAPNPFAQGAFRLAYYGTNEHGSKIVIKQSKLIGGRHNSLKSYYEAMECQTVAAKFAFEFNALRGKKEVKFTIAKVLQVKSSEKPTYYGLEALIEGKYEKYNSNAGWKSDNPETAIFQTFSHWTYHVTNGKAMVVDIQGVKTSKGYILTDPCIHSDDVLRFGPTNLGKGGMIKFFETHVCNRHCQEMGLIIPSFVKDIKKTTTVSTTKSTTAHLSGLSLGRHIRIIDDKHEEDDEEEENEEDKQDKI</sequence>
<dbReference type="SMART" id="SM00811">
    <property type="entry name" value="Alpha_kinase"/>
    <property type="match status" value="1"/>
</dbReference>
<proteinExistence type="inferred from homology"/>
<dbReference type="PANTHER" id="PTHR47763">
    <property type="entry name" value="ALPHA-PROTEIN KINASE VWKA"/>
    <property type="match status" value="1"/>
</dbReference>
<organism evidence="11 12">
    <name type="scientific">Polysphondylium violaceum</name>
    <dbReference type="NCBI Taxonomy" id="133409"/>
    <lineage>
        <taxon>Eukaryota</taxon>
        <taxon>Amoebozoa</taxon>
        <taxon>Evosea</taxon>
        <taxon>Eumycetozoa</taxon>
        <taxon>Dictyostelia</taxon>
        <taxon>Dictyosteliales</taxon>
        <taxon>Dictyosteliaceae</taxon>
        <taxon>Polysphondylium</taxon>
    </lineage>
</organism>